<dbReference type="SFLD" id="SFLDG01065">
    <property type="entry name" value="anaerobic_coproporphyrinogen-I"/>
    <property type="match status" value="1"/>
</dbReference>
<accession>A0A5B8MMR2</accession>
<feature type="compositionally biased region" description="Basic and acidic residues" evidence="5">
    <location>
        <begin position="37"/>
        <end position="55"/>
    </location>
</feature>
<dbReference type="InterPro" id="IPR006638">
    <property type="entry name" value="Elp3/MiaA/NifB-like_rSAM"/>
</dbReference>
<dbReference type="GO" id="GO:0004109">
    <property type="term" value="F:coproporphyrinogen oxidase activity"/>
    <property type="evidence" value="ECO:0007669"/>
    <property type="project" value="InterPro"/>
</dbReference>
<evidence type="ECO:0000256" key="5">
    <source>
        <dbReference type="SAM" id="MobiDB-lite"/>
    </source>
</evidence>
<evidence type="ECO:0000256" key="1">
    <source>
        <dbReference type="ARBA" id="ARBA00006100"/>
    </source>
</evidence>
<dbReference type="CDD" id="cd01335">
    <property type="entry name" value="Radical_SAM"/>
    <property type="match status" value="1"/>
</dbReference>
<reference evidence="7 8" key="1">
    <citation type="submission" date="2018-07" db="EMBL/GenBank/DDBJ databases">
        <title>The complete nuclear genome of the prasinophyte Chloropicon primus (CCMP1205).</title>
        <authorList>
            <person name="Pombert J.-F."/>
            <person name="Otis C."/>
            <person name="Turmel M."/>
            <person name="Lemieux C."/>
        </authorList>
    </citation>
    <scope>NUCLEOTIDE SEQUENCE [LARGE SCALE GENOMIC DNA]</scope>
    <source>
        <strain evidence="7 8">CCMP1205</strain>
    </source>
</reference>
<sequence>MIAARRALRRRGLLRGSPRAETPGLRRGAPCLLHARGATESEGRGENGGRFGGKDPGARSAYVHLPFCKRKCFYCDFPVVALGSEATGTEAEPPIFESYVNLLEREVGRYASDAARGSSGGKKLDTVFFGGGTPSLIPPRQLERVLRRLDDTFGIEWEGAEISMECDPGTFDRRRLRDYIDLGVNRISMGVQSFDDRLLELCGRSHTLREVYQAIDDLHAASPASWSIDLMFGLPHQSLRAWEKTLDEAVAAEPSHVSCYDLQVEEATPFARWYEVGMAPLPDEDTSAEFFKMASRRLGSEGYSHYEISNYAREGHECRHNMAYWRNSPFYAFGLGSTSNLHGRRVQRPRKYKDYEAWVEDHDRRYLELEQRGSGGEAEEQVVLDRLLDEVMLSLRLKDGLRVAGLDETFGGCGIADVEARIMDAVTVHIEKKLVLLSEDGKSIRLSDPEGQLVSNSIISDIFCKF</sequence>
<dbReference type="GO" id="GO:0005737">
    <property type="term" value="C:cytoplasm"/>
    <property type="evidence" value="ECO:0007669"/>
    <property type="project" value="InterPro"/>
</dbReference>
<dbReference type="Pfam" id="PF04055">
    <property type="entry name" value="Radical_SAM"/>
    <property type="match status" value="1"/>
</dbReference>
<evidence type="ECO:0000256" key="4">
    <source>
        <dbReference type="ARBA" id="ARBA00045130"/>
    </source>
</evidence>
<dbReference type="Proteomes" id="UP000316726">
    <property type="component" value="Chromosome 4"/>
</dbReference>
<dbReference type="InterPro" id="IPR004559">
    <property type="entry name" value="HemW-like"/>
</dbReference>
<evidence type="ECO:0000256" key="2">
    <source>
        <dbReference type="ARBA" id="ARBA00014678"/>
    </source>
</evidence>
<dbReference type="InterPro" id="IPR034505">
    <property type="entry name" value="Coproporphyrinogen-III_oxidase"/>
</dbReference>
<dbReference type="SUPFAM" id="SSF102114">
    <property type="entry name" value="Radical SAM enzymes"/>
    <property type="match status" value="1"/>
</dbReference>
<dbReference type="SFLD" id="SFLDS00029">
    <property type="entry name" value="Radical_SAM"/>
    <property type="match status" value="1"/>
</dbReference>
<proteinExistence type="inferred from homology"/>
<dbReference type="AlphaFoldDB" id="A0A5B8MMR2"/>
<dbReference type="NCBIfam" id="TIGR00539">
    <property type="entry name" value="hemN_rel"/>
    <property type="match status" value="1"/>
</dbReference>
<dbReference type="Gene3D" id="3.30.750.200">
    <property type="match status" value="1"/>
</dbReference>
<dbReference type="InterPro" id="IPR007197">
    <property type="entry name" value="rSAM"/>
</dbReference>
<evidence type="ECO:0000313" key="8">
    <source>
        <dbReference type="Proteomes" id="UP000316726"/>
    </source>
</evidence>
<dbReference type="STRING" id="1764295.A0A5B8MMR2"/>
<dbReference type="GO" id="GO:0006779">
    <property type="term" value="P:porphyrin-containing compound biosynthetic process"/>
    <property type="evidence" value="ECO:0007669"/>
    <property type="project" value="InterPro"/>
</dbReference>
<evidence type="ECO:0000259" key="6">
    <source>
        <dbReference type="PROSITE" id="PS51918"/>
    </source>
</evidence>
<evidence type="ECO:0000256" key="3">
    <source>
        <dbReference type="ARBA" id="ARBA00033094"/>
    </source>
</evidence>
<keyword evidence="8" id="KW-1185">Reference proteome</keyword>
<name>A0A5B8MMR2_9CHLO</name>
<dbReference type="EMBL" id="CP031037">
    <property type="protein sequence ID" value="QDZ20905.1"/>
    <property type="molecule type" value="Genomic_DNA"/>
</dbReference>
<dbReference type="PROSITE" id="PS51918">
    <property type="entry name" value="RADICAL_SAM"/>
    <property type="match status" value="1"/>
</dbReference>
<gene>
    <name evidence="7" type="ORF">A3770_04p34230</name>
</gene>
<feature type="domain" description="Radical SAM core" evidence="6">
    <location>
        <begin position="53"/>
        <end position="304"/>
    </location>
</feature>
<dbReference type="SMART" id="SM00729">
    <property type="entry name" value="Elp3"/>
    <property type="match status" value="1"/>
</dbReference>
<dbReference type="PANTHER" id="PTHR13932:SF5">
    <property type="entry name" value="RADICAL S-ADENOSYL METHIONINE DOMAIN-CONTAINING PROTEIN 1, MITOCHONDRIAL"/>
    <property type="match status" value="1"/>
</dbReference>
<dbReference type="SFLD" id="SFLDF00562">
    <property type="entry name" value="HemN-like__clustered_with_heat"/>
    <property type="match status" value="1"/>
</dbReference>
<organism evidence="7 8">
    <name type="scientific">Chloropicon primus</name>
    <dbReference type="NCBI Taxonomy" id="1764295"/>
    <lineage>
        <taxon>Eukaryota</taxon>
        <taxon>Viridiplantae</taxon>
        <taxon>Chlorophyta</taxon>
        <taxon>Chloropicophyceae</taxon>
        <taxon>Chloropicales</taxon>
        <taxon>Chloropicaceae</taxon>
        <taxon>Chloropicon</taxon>
    </lineage>
</organism>
<dbReference type="PANTHER" id="PTHR13932">
    <property type="entry name" value="COPROPORPHYRINIGEN III OXIDASE"/>
    <property type="match status" value="1"/>
</dbReference>
<comment type="function">
    <text evidence="4">May be a heme chaperone, appears to bind heme. Homologous bacterial proteins do not have oxygen-independent coproporphyrinogen-III oxidase activity. Binds 1 [4Fe-4S] cluster. The cluster is coordinated with 3 cysteines and an exchangeable S-adenosyl-L-methionine.</text>
</comment>
<protein>
    <recommendedName>
        <fullName evidence="2">Radical S-adenosyl methionine domain-containing protein 1, mitochondrial</fullName>
    </recommendedName>
    <alternativeName>
        <fullName evidence="3">Putative heme chaperone</fullName>
    </alternativeName>
</protein>
<dbReference type="GO" id="GO:0051539">
    <property type="term" value="F:4 iron, 4 sulfur cluster binding"/>
    <property type="evidence" value="ECO:0007669"/>
    <property type="project" value="InterPro"/>
</dbReference>
<evidence type="ECO:0000313" key="7">
    <source>
        <dbReference type="EMBL" id="QDZ20905.1"/>
    </source>
</evidence>
<dbReference type="OrthoDB" id="431409at2759"/>
<feature type="region of interest" description="Disordered" evidence="5">
    <location>
        <begin position="36"/>
        <end position="55"/>
    </location>
</feature>
<dbReference type="InterPro" id="IPR058240">
    <property type="entry name" value="rSAM_sf"/>
</dbReference>
<comment type="similarity">
    <text evidence="1">Belongs to the anaerobic coproporphyrinogen-III oxidase family. HemW subfamily.</text>
</comment>